<name>A0ABS6JYT7_9BACI</name>
<dbReference type="EMBL" id="JAHQCR010000086">
    <property type="protein sequence ID" value="MBU9723748.1"/>
    <property type="molecule type" value="Genomic_DNA"/>
</dbReference>
<gene>
    <name evidence="1" type="ORF">KS407_20210</name>
</gene>
<evidence type="ECO:0000313" key="1">
    <source>
        <dbReference type="EMBL" id="MBU9723748.1"/>
    </source>
</evidence>
<reference evidence="1 2" key="1">
    <citation type="submission" date="2021-06" db="EMBL/GenBank/DDBJ databases">
        <title>Bacillus sp. RD4P76, an endophyte from a halophyte.</title>
        <authorList>
            <person name="Sun J.-Q."/>
        </authorList>
    </citation>
    <scope>NUCLEOTIDE SEQUENCE [LARGE SCALE GENOMIC DNA]</scope>
    <source>
        <strain evidence="1 2">JCM 17098</strain>
    </source>
</reference>
<dbReference type="Gene3D" id="2.60.300.12">
    <property type="entry name" value="HesB-like domain"/>
    <property type="match status" value="1"/>
</dbReference>
<sequence length="55" mass="5939">MALDEPEENDEVNEINGVQVAIDPVIKAQTEGITLDYEERGGQGGLLFKGVDDCC</sequence>
<accession>A0ABS6JYT7</accession>
<dbReference type="SUPFAM" id="SSF89360">
    <property type="entry name" value="HesB-like domain"/>
    <property type="match status" value="1"/>
</dbReference>
<protein>
    <submittedName>
        <fullName evidence="1">Uncharacterized protein</fullName>
    </submittedName>
</protein>
<dbReference type="RefSeq" id="WP_176371239.1">
    <property type="nucleotide sequence ID" value="NZ_JAHQCR010000086.1"/>
</dbReference>
<dbReference type="Proteomes" id="UP000790580">
    <property type="component" value="Unassembled WGS sequence"/>
</dbReference>
<keyword evidence="2" id="KW-1185">Reference proteome</keyword>
<comment type="caution">
    <text evidence="1">The sequence shown here is derived from an EMBL/GenBank/DDBJ whole genome shotgun (WGS) entry which is preliminary data.</text>
</comment>
<evidence type="ECO:0000313" key="2">
    <source>
        <dbReference type="Proteomes" id="UP000790580"/>
    </source>
</evidence>
<dbReference type="InterPro" id="IPR035903">
    <property type="entry name" value="HesB-like_dom_sf"/>
</dbReference>
<proteinExistence type="predicted"/>
<organism evidence="1 2">
    <name type="scientific">Evansella alkalicola</name>
    <dbReference type="NCBI Taxonomy" id="745819"/>
    <lineage>
        <taxon>Bacteria</taxon>
        <taxon>Bacillati</taxon>
        <taxon>Bacillota</taxon>
        <taxon>Bacilli</taxon>
        <taxon>Bacillales</taxon>
        <taxon>Bacillaceae</taxon>
        <taxon>Evansella</taxon>
    </lineage>
</organism>